<name>A0A6P4BX68_ARADU</name>
<feature type="coiled-coil region" evidence="1">
    <location>
        <begin position="369"/>
        <end position="417"/>
    </location>
</feature>
<organism evidence="4 5">
    <name type="scientific">Arachis duranensis</name>
    <name type="common">Wild peanut</name>
    <dbReference type="NCBI Taxonomy" id="130453"/>
    <lineage>
        <taxon>Eukaryota</taxon>
        <taxon>Viridiplantae</taxon>
        <taxon>Streptophyta</taxon>
        <taxon>Embryophyta</taxon>
        <taxon>Tracheophyta</taxon>
        <taxon>Spermatophyta</taxon>
        <taxon>Magnoliopsida</taxon>
        <taxon>eudicotyledons</taxon>
        <taxon>Gunneridae</taxon>
        <taxon>Pentapetalae</taxon>
        <taxon>rosids</taxon>
        <taxon>fabids</taxon>
        <taxon>Fabales</taxon>
        <taxon>Fabaceae</taxon>
        <taxon>Papilionoideae</taxon>
        <taxon>50 kb inversion clade</taxon>
        <taxon>dalbergioids sensu lato</taxon>
        <taxon>Dalbergieae</taxon>
        <taxon>Pterocarpus clade</taxon>
        <taxon>Arachis</taxon>
    </lineage>
</organism>
<dbReference type="OrthoDB" id="1436751at2759"/>
<keyword evidence="4" id="KW-1185">Reference proteome</keyword>
<sequence length="446" mass="50448">MKSNSTEKFGTNWDWVDPQVLNTQSSITNPPNLNPFNFLQPTLDSSTVSFLPCTPSERVCFSTLHLHDHNDDFFYLYEIIFTHFGLRLPFSDFQLQILNAINVAPTQLHPEAWAFVISFENLCQSFRLAPSVAAFFYFFQVVKEKEKMSWVSIRAHEGQTKILVFDKWYANFSNQFFRVEGRRGSALPFFVGENKKPKFPLYWTRMIQSPKPPQSSSLSPSEKDLVDKLQRLKEPFQCAFYFPLNTNAPLKISPLHAPNSNGRRSKQVVEVTGGVEKRKQFVTSTPEQRKNQRVLVENSPTSTPPPPPPPPVVNSDMEETGHLCGFEGDGAGLPSCVQGHALDSNGLISHSMGHVDLGSFLQGLFLQGMEVIQKRVSQLESELNEERSARKKAEGKVAEMKKELARCEGELASARRDCEALHEIQQVLRRISTTTTTTTTTMSQRD</sequence>
<gene>
    <name evidence="5" type="primary">LOC107469871</name>
</gene>
<feature type="region of interest" description="Disordered" evidence="2">
    <location>
        <begin position="253"/>
        <end position="314"/>
    </location>
</feature>
<dbReference type="KEGG" id="adu:107469871"/>
<keyword evidence="1" id="KW-0175">Coiled coil</keyword>
<dbReference type="RefSeq" id="XP_015944738.1">
    <property type="nucleotide sequence ID" value="XM_016089252.3"/>
</dbReference>
<dbReference type="GeneID" id="107469871"/>
<feature type="domain" description="Transposase (putative) gypsy type" evidence="3">
    <location>
        <begin position="81"/>
        <end position="141"/>
    </location>
</feature>
<dbReference type="Proteomes" id="UP000515211">
    <property type="component" value="Chromosome 10"/>
</dbReference>
<feature type="compositionally biased region" description="Pro residues" evidence="2">
    <location>
        <begin position="302"/>
        <end position="312"/>
    </location>
</feature>
<evidence type="ECO:0000256" key="2">
    <source>
        <dbReference type="SAM" id="MobiDB-lite"/>
    </source>
</evidence>
<dbReference type="InterPro" id="IPR007321">
    <property type="entry name" value="Transposase_28"/>
</dbReference>
<reference evidence="4" key="1">
    <citation type="journal article" date="2016" name="Nat. Genet.">
        <title>The genome sequences of Arachis duranensis and Arachis ipaensis, the diploid ancestors of cultivated peanut.</title>
        <authorList>
            <person name="Bertioli D.J."/>
            <person name="Cannon S.B."/>
            <person name="Froenicke L."/>
            <person name="Huang G."/>
            <person name="Farmer A.D."/>
            <person name="Cannon E.K."/>
            <person name="Liu X."/>
            <person name="Gao D."/>
            <person name="Clevenger J."/>
            <person name="Dash S."/>
            <person name="Ren L."/>
            <person name="Moretzsohn M.C."/>
            <person name="Shirasawa K."/>
            <person name="Huang W."/>
            <person name="Vidigal B."/>
            <person name="Abernathy B."/>
            <person name="Chu Y."/>
            <person name="Niederhuth C.E."/>
            <person name="Umale P."/>
            <person name="Araujo A.C."/>
            <person name="Kozik A."/>
            <person name="Kim K.D."/>
            <person name="Burow M.D."/>
            <person name="Varshney R.K."/>
            <person name="Wang X."/>
            <person name="Zhang X."/>
            <person name="Barkley N."/>
            <person name="Guimaraes P.M."/>
            <person name="Isobe S."/>
            <person name="Guo B."/>
            <person name="Liao B."/>
            <person name="Stalker H.T."/>
            <person name="Schmitz R.J."/>
            <person name="Scheffler B.E."/>
            <person name="Leal-Bertioli S.C."/>
            <person name="Xun X."/>
            <person name="Jackson S.A."/>
            <person name="Michelmore R."/>
            <person name="Ozias-Akins P."/>
        </authorList>
    </citation>
    <scope>NUCLEOTIDE SEQUENCE [LARGE SCALE GENOMIC DNA]</scope>
    <source>
        <strain evidence="4">cv. V14167</strain>
    </source>
</reference>
<evidence type="ECO:0000256" key="1">
    <source>
        <dbReference type="SAM" id="Coils"/>
    </source>
</evidence>
<proteinExistence type="predicted"/>
<evidence type="ECO:0000313" key="5">
    <source>
        <dbReference type="RefSeq" id="XP_015944738.1"/>
    </source>
</evidence>
<reference evidence="5" key="2">
    <citation type="submission" date="2025-08" db="UniProtKB">
        <authorList>
            <consortium name="RefSeq"/>
        </authorList>
    </citation>
    <scope>IDENTIFICATION</scope>
    <source>
        <tissue evidence="5">Whole plant</tissue>
    </source>
</reference>
<dbReference type="PANTHER" id="PTHR31099">
    <property type="entry name" value="OS06G0165300 PROTEIN"/>
    <property type="match status" value="1"/>
</dbReference>
<accession>A0A6P4BX68</accession>
<evidence type="ECO:0000259" key="3">
    <source>
        <dbReference type="Pfam" id="PF04195"/>
    </source>
</evidence>
<evidence type="ECO:0000313" key="4">
    <source>
        <dbReference type="Proteomes" id="UP000515211"/>
    </source>
</evidence>
<protein>
    <submittedName>
        <fullName evidence="5">Uncharacterized protein LOC107469871</fullName>
    </submittedName>
</protein>
<dbReference type="AlphaFoldDB" id="A0A6P4BX68"/>
<dbReference type="PANTHER" id="PTHR31099:SF49">
    <property type="entry name" value="MYOSIN HEAVY CHAIN-LIKE PROTEIN"/>
    <property type="match status" value="1"/>
</dbReference>
<dbReference type="Pfam" id="PF04195">
    <property type="entry name" value="Transposase_28"/>
    <property type="match status" value="1"/>
</dbReference>